<dbReference type="Pfam" id="PF13561">
    <property type="entry name" value="adh_short_C2"/>
    <property type="match status" value="1"/>
</dbReference>
<dbReference type="RefSeq" id="WP_182297344.1">
    <property type="nucleotide sequence ID" value="NZ_CP059851.1"/>
</dbReference>
<sequence>MSRILVTGAMSGIGAALTAQLRSDGHTVLTLDRTPGADIVADLSDIAAIDSAAARIEGPLTGIAHVAGVPGTAPPAVILAVNTVAPARLNHLLEPKLADGAAIVIVASVTGHRCLWPEPQVRALIEGGAQAANAIAATVDGVEAYQISKRGALVWASMAAAALHPRGIRVNAVSPGPVETPILRDFEASIGKDRLDAAAALTGRHGRPDEIAEAVRWLLSRASRWVNGIELKVDGGYHALRSA</sequence>
<proteinExistence type="predicted"/>
<accession>A0A7G5IJH9</accession>
<keyword evidence="3" id="KW-1185">Reference proteome</keyword>
<dbReference type="KEGG" id="sand:H3309_03205"/>
<name>A0A7G5IJH9_9SPHN</name>
<dbReference type="InterPro" id="IPR036291">
    <property type="entry name" value="NAD(P)-bd_dom_sf"/>
</dbReference>
<dbReference type="Gene3D" id="3.40.50.720">
    <property type="entry name" value="NAD(P)-binding Rossmann-like Domain"/>
    <property type="match status" value="1"/>
</dbReference>
<dbReference type="PRINTS" id="PR00081">
    <property type="entry name" value="GDHRDH"/>
</dbReference>
<protein>
    <submittedName>
        <fullName evidence="2">SDR family oxidoreductase</fullName>
    </submittedName>
</protein>
<reference evidence="2 3" key="1">
    <citation type="submission" date="2020-07" db="EMBL/GenBank/DDBJ databases">
        <title>Complete genome sequence for Sandaracinobacter sp. M6.</title>
        <authorList>
            <person name="Tang Y."/>
            <person name="Liu Q."/>
            <person name="Guo Z."/>
            <person name="Lei P."/>
            <person name="Huang B."/>
        </authorList>
    </citation>
    <scope>NUCLEOTIDE SEQUENCE [LARGE SCALE GENOMIC DNA]</scope>
    <source>
        <strain evidence="2 3">M6</strain>
    </source>
</reference>
<dbReference type="EMBL" id="CP059851">
    <property type="protein sequence ID" value="QMW23521.1"/>
    <property type="molecule type" value="Genomic_DNA"/>
</dbReference>
<dbReference type="Proteomes" id="UP000515292">
    <property type="component" value="Chromosome"/>
</dbReference>
<dbReference type="InterPro" id="IPR001509">
    <property type="entry name" value="Epimerase_deHydtase"/>
</dbReference>
<gene>
    <name evidence="2" type="ORF">H3309_03205</name>
</gene>
<dbReference type="PANTHER" id="PTHR43975:SF2">
    <property type="entry name" value="EG:BACR7A4.14 PROTEIN-RELATED"/>
    <property type="match status" value="1"/>
</dbReference>
<evidence type="ECO:0000259" key="1">
    <source>
        <dbReference type="Pfam" id="PF01370"/>
    </source>
</evidence>
<dbReference type="PANTHER" id="PTHR43975">
    <property type="entry name" value="ZGC:101858"/>
    <property type="match status" value="1"/>
</dbReference>
<evidence type="ECO:0000313" key="3">
    <source>
        <dbReference type="Proteomes" id="UP000515292"/>
    </source>
</evidence>
<dbReference type="AlphaFoldDB" id="A0A7G5IJH9"/>
<dbReference type="Pfam" id="PF01370">
    <property type="entry name" value="Epimerase"/>
    <property type="match status" value="1"/>
</dbReference>
<dbReference type="SUPFAM" id="SSF51735">
    <property type="entry name" value="NAD(P)-binding Rossmann-fold domains"/>
    <property type="match status" value="1"/>
</dbReference>
<feature type="domain" description="NAD-dependent epimerase/dehydratase" evidence="1">
    <location>
        <begin position="4"/>
        <end position="71"/>
    </location>
</feature>
<evidence type="ECO:0000313" key="2">
    <source>
        <dbReference type="EMBL" id="QMW23521.1"/>
    </source>
</evidence>
<dbReference type="InterPro" id="IPR002347">
    <property type="entry name" value="SDR_fam"/>
</dbReference>
<organism evidence="2 3">
    <name type="scientific">Sandaracinobacteroides saxicola</name>
    <dbReference type="NCBI Taxonomy" id="2759707"/>
    <lineage>
        <taxon>Bacteria</taxon>
        <taxon>Pseudomonadati</taxon>
        <taxon>Pseudomonadota</taxon>
        <taxon>Alphaproteobacteria</taxon>
        <taxon>Sphingomonadales</taxon>
        <taxon>Sphingosinicellaceae</taxon>
        <taxon>Sandaracinobacteroides</taxon>
    </lineage>
</organism>